<gene>
    <name evidence="4" type="ORF">DM02DRAFT_667516</name>
</gene>
<evidence type="ECO:0000256" key="2">
    <source>
        <dbReference type="ARBA" id="ARBA00023002"/>
    </source>
</evidence>
<dbReference type="OrthoDB" id="1933717at2759"/>
<evidence type="ECO:0000313" key="5">
    <source>
        <dbReference type="Proteomes" id="UP000244855"/>
    </source>
</evidence>
<name>A0A2V1E6R9_9PLEO</name>
<dbReference type="PRINTS" id="PR00081">
    <property type="entry name" value="GDHRDH"/>
</dbReference>
<reference evidence="4 5" key="1">
    <citation type="journal article" date="2018" name="Sci. Rep.">
        <title>Comparative genomics provides insights into the lifestyle and reveals functional heterogeneity of dark septate endophytic fungi.</title>
        <authorList>
            <person name="Knapp D.G."/>
            <person name="Nemeth J.B."/>
            <person name="Barry K."/>
            <person name="Hainaut M."/>
            <person name="Henrissat B."/>
            <person name="Johnson J."/>
            <person name="Kuo A."/>
            <person name="Lim J.H.P."/>
            <person name="Lipzen A."/>
            <person name="Nolan M."/>
            <person name="Ohm R.A."/>
            <person name="Tamas L."/>
            <person name="Grigoriev I.V."/>
            <person name="Spatafora J.W."/>
            <person name="Nagy L.G."/>
            <person name="Kovacs G.M."/>
        </authorList>
    </citation>
    <scope>NUCLEOTIDE SEQUENCE [LARGE SCALE GENOMIC DNA]</scope>
    <source>
        <strain evidence="4 5">DSE2036</strain>
    </source>
</reference>
<keyword evidence="2" id="KW-0560">Oxidoreductase</keyword>
<proteinExistence type="inferred from homology"/>
<dbReference type="PRINTS" id="PR00080">
    <property type="entry name" value="SDRFAMILY"/>
</dbReference>
<dbReference type="EMBL" id="KZ805309">
    <property type="protein sequence ID" value="PVI06247.1"/>
    <property type="molecule type" value="Genomic_DNA"/>
</dbReference>
<comment type="similarity">
    <text evidence="1 3">Belongs to the short-chain dehydrogenases/reductases (SDR) family.</text>
</comment>
<evidence type="ECO:0000256" key="1">
    <source>
        <dbReference type="ARBA" id="ARBA00006484"/>
    </source>
</evidence>
<organism evidence="4 5">
    <name type="scientific">Periconia macrospinosa</name>
    <dbReference type="NCBI Taxonomy" id="97972"/>
    <lineage>
        <taxon>Eukaryota</taxon>
        <taxon>Fungi</taxon>
        <taxon>Dikarya</taxon>
        <taxon>Ascomycota</taxon>
        <taxon>Pezizomycotina</taxon>
        <taxon>Dothideomycetes</taxon>
        <taxon>Pleosporomycetidae</taxon>
        <taxon>Pleosporales</taxon>
        <taxon>Massarineae</taxon>
        <taxon>Periconiaceae</taxon>
        <taxon>Periconia</taxon>
    </lineage>
</organism>
<dbReference type="Proteomes" id="UP000244855">
    <property type="component" value="Unassembled WGS sequence"/>
</dbReference>
<dbReference type="STRING" id="97972.A0A2V1E6R9"/>
<dbReference type="PANTHER" id="PTHR44196">
    <property type="entry name" value="DEHYDROGENASE/REDUCTASE SDR FAMILY MEMBER 7B"/>
    <property type="match status" value="1"/>
</dbReference>
<dbReference type="Pfam" id="PF00106">
    <property type="entry name" value="adh_short"/>
    <property type="match status" value="1"/>
</dbReference>
<dbReference type="SUPFAM" id="SSF51735">
    <property type="entry name" value="NAD(P)-binding Rossmann-fold domains"/>
    <property type="match status" value="1"/>
</dbReference>
<dbReference type="Gene3D" id="3.40.50.720">
    <property type="entry name" value="NAD(P)-binding Rossmann-like Domain"/>
    <property type="match status" value="1"/>
</dbReference>
<dbReference type="AlphaFoldDB" id="A0A2V1E6R9"/>
<sequence length="284" mass="30976">MATFVKNHKSPYPALSPDLPGRSLAGKSVLITGASRGVGKHLVRGFAEAQASRIGIIGKDKTRIETARAEFSAEYPKITFIAYAVDVLDEDAVAAVFQCFGAPDFLVNNAGVFPDDSPFVKQNLKAWFAGFEVNVLGTAIVTQKFLQARQPSAASVVINISSMAAHMRFPLIAWSGYNASKLAQVRVFENLRFEHPDVKFFNVHPGNIESDGFTRSGAAPPPSGMTDGKLAGLFCAWLANEEAAFLTGRFVWAEWDIDELKAKKDEILERDLLLTTIDGFEKGF</sequence>
<dbReference type="GO" id="GO:0016491">
    <property type="term" value="F:oxidoreductase activity"/>
    <property type="evidence" value="ECO:0007669"/>
    <property type="project" value="UniProtKB-KW"/>
</dbReference>
<protein>
    <submittedName>
        <fullName evidence="4">NAD(P)-binding protein</fullName>
    </submittedName>
</protein>
<dbReference type="GO" id="GO:0016020">
    <property type="term" value="C:membrane"/>
    <property type="evidence" value="ECO:0007669"/>
    <property type="project" value="TreeGrafter"/>
</dbReference>
<dbReference type="InterPro" id="IPR002347">
    <property type="entry name" value="SDR_fam"/>
</dbReference>
<dbReference type="PANTHER" id="PTHR44196:SF1">
    <property type="entry name" value="DEHYDROGENASE_REDUCTASE SDR FAMILY MEMBER 7B"/>
    <property type="match status" value="1"/>
</dbReference>
<accession>A0A2V1E6R9</accession>
<dbReference type="CDD" id="cd05233">
    <property type="entry name" value="SDR_c"/>
    <property type="match status" value="1"/>
</dbReference>
<dbReference type="InterPro" id="IPR036291">
    <property type="entry name" value="NAD(P)-bd_dom_sf"/>
</dbReference>
<keyword evidence="5" id="KW-1185">Reference proteome</keyword>
<evidence type="ECO:0000256" key="3">
    <source>
        <dbReference type="RuleBase" id="RU000363"/>
    </source>
</evidence>
<evidence type="ECO:0000313" key="4">
    <source>
        <dbReference type="EMBL" id="PVI06247.1"/>
    </source>
</evidence>